<evidence type="ECO:0000313" key="7">
    <source>
        <dbReference type="Proteomes" id="UP000186513"/>
    </source>
</evidence>
<dbReference type="InterPro" id="IPR058637">
    <property type="entry name" value="YknX-like_C"/>
</dbReference>
<accession>A0A1K2H7M6</accession>
<evidence type="ECO:0000256" key="2">
    <source>
        <dbReference type="SAM" id="Coils"/>
    </source>
</evidence>
<protein>
    <submittedName>
        <fullName evidence="6">HlyD family secretion protein</fullName>
    </submittedName>
</protein>
<comment type="similarity">
    <text evidence="1">Belongs to the membrane fusion protein (MFP) (TC 8.A.1) family.</text>
</comment>
<dbReference type="EMBL" id="FPKR01000002">
    <property type="protein sequence ID" value="SFZ71775.1"/>
    <property type="molecule type" value="Genomic_DNA"/>
</dbReference>
<dbReference type="GO" id="GO:1990281">
    <property type="term" value="C:efflux pump complex"/>
    <property type="evidence" value="ECO:0007669"/>
    <property type="project" value="TreeGrafter"/>
</dbReference>
<dbReference type="Gene3D" id="2.40.30.170">
    <property type="match status" value="1"/>
</dbReference>
<dbReference type="Pfam" id="PF25917">
    <property type="entry name" value="BSH_RND"/>
    <property type="match status" value="1"/>
</dbReference>
<dbReference type="OrthoDB" id="9806939at2"/>
<dbReference type="Gene3D" id="2.40.420.20">
    <property type="match status" value="1"/>
</dbReference>
<dbReference type="Pfam" id="PF25954">
    <property type="entry name" value="Beta-barrel_RND_2"/>
    <property type="match status" value="1"/>
</dbReference>
<evidence type="ECO:0000259" key="4">
    <source>
        <dbReference type="Pfam" id="PF25954"/>
    </source>
</evidence>
<dbReference type="STRING" id="1121279.SAMN02745887_00452"/>
<dbReference type="RefSeq" id="WP_072427002.1">
    <property type="nucleotide sequence ID" value="NZ_FPKR01000002.1"/>
</dbReference>
<reference evidence="6 7" key="1">
    <citation type="submission" date="2016-11" db="EMBL/GenBank/DDBJ databases">
        <authorList>
            <person name="Jaros S."/>
            <person name="Januszkiewicz K."/>
            <person name="Wedrychowicz H."/>
        </authorList>
    </citation>
    <scope>NUCLEOTIDE SEQUENCE [LARGE SCALE GENOMIC DNA]</scope>
    <source>
        <strain evidence="6 7">DSM 18899</strain>
    </source>
</reference>
<evidence type="ECO:0000259" key="5">
    <source>
        <dbReference type="Pfam" id="PF25989"/>
    </source>
</evidence>
<gene>
    <name evidence="6" type="ORF">SAMN02745887_00452</name>
</gene>
<dbReference type="InterPro" id="IPR058792">
    <property type="entry name" value="Beta-barrel_RND_2"/>
</dbReference>
<dbReference type="PANTHER" id="PTHR30469">
    <property type="entry name" value="MULTIDRUG RESISTANCE PROTEIN MDTA"/>
    <property type="match status" value="1"/>
</dbReference>
<feature type="domain" description="CusB-like beta-barrel" evidence="4">
    <location>
        <begin position="252"/>
        <end position="320"/>
    </location>
</feature>
<dbReference type="Pfam" id="PF25989">
    <property type="entry name" value="YknX_C"/>
    <property type="match status" value="1"/>
</dbReference>
<dbReference type="Proteomes" id="UP000186513">
    <property type="component" value="Unassembled WGS sequence"/>
</dbReference>
<sequence length="400" mass="42423">MPRLKRLSWLLLLAVLILGLLVWFFLRASPWPAYRVQRADLSETVVASGRVIPPATVELASMVNGTVAEVRGEEGDACRKGELLVQLDESELRAQLRNAEAQLAQAEARLAQLGTLTAPQAAQTVEQARSSLTLAERTLARNRELARTGFVSPAAVDEAQQQVELAASRLRSAQTGLSSSQAGSERQLAQAGVRAAQAAVQLAQAKLQQLSLRAPADCRVLLRSVEVGQVAQVGKPLLTLALNGPTRISMLVDEKRLGYLAVGQVARVLADAFPEQPFDATVSSIAPGVDRDTGTVEVKLAVAKPPAFLRADMTVSAEVRVASRPQVLQLPSDAVLAGNGEPAVWLVRDGEALRQTVRLGLNGVGRVEVRAGLSEGDIVLAPGSKPITAGMAVRPQVAQP</sequence>
<proteinExistence type="inferred from homology"/>
<keyword evidence="2" id="KW-0175">Coiled coil</keyword>
<feature type="domain" description="Multidrug resistance protein MdtA-like barrel-sandwich hybrid" evidence="3">
    <location>
        <begin position="56"/>
        <end position="236"/>
    </location>
</feature>
<dbReference type="Gene3D" id="2.40.50.100">
    <property type="match status" value="2"/>
</dbReference>
<dbReference type="SUPFAM" id="SSF111369">
    <property type="entry name" value="HlyD-like secretion proteins"/>
    <property type="match status" value="3"/>
</dbReference>
<dbReference type="Gene3D" id="1.10.287.470">
    <property type="entry name" value="Helix hairpin bin"/>
    <property type="match status" value="2"/>
</dbReference>
<dbReference type="NCBIfam" id="TIGR01730">
    <property type="entry name" value="RND_mfp"/>
    <property type="match status" value="1"/>
</dbReference>
<name>A0A1K2H7M6_9NEIS</name>
<evidence type="ECO:0000313" key="6">
    <source>
        <dbReference type="EMBL" id="SFZ71775.1"/>
    </source>
</evidence>
<evidence type="ECO:0000256" key="1">
    <source>
        <dbReference type="ARBA" id="ARBA00009477"/>
    </source>
</evidence>
<organism evidence="6 7">
    <name type="scientific">Chitinimonas taiwanensis DSM 18899</name>
    <dbReference type="NCBI Taxonomy" id="1121279"/>
    <lineage>
        <taxon>Bacteria</taxon>
        <taxon>Pseudomonadati</taxon>
        <taxon>Pseudomonadota</taxon>
        <taxon>Betaproteobacteria</taxon>
        <taxon>Neisseriales</taxon>
        <taxon>Chitinibacteraceae</taxon>
        <taxon>Chitinimonas</taxon>
    </lineage>
</organism>
<dbReference type="InterPro" id="IPR006143">
    <property type="entry name" value="RND_pump_MFP"/>
</dbReference>
<dbReference type="InterPro" id="IPR058625">
    <property type="entry name" value="MdtA-like_BSH"/>
</dbReference>
<evidence type="ECO:0000259" key="3">
    <source>
        <dbReference type="Pfam" id="PF25917"/>
    </source>
</evidence>
<dbReference type="PANTHER" id="PTHR30469:SF15">
    <property type="entry name" value="HLYD FAMILY OF SECRETION PROTEINS"/>
    <property type="match status" value="1"/>
</dbReference>
<dbReference type="AlphaFoldDB" id="A0A1K2H7M6"/>
<keyword evidence="7" id="KW-1185">Reference proteome</keyword>
<feature type="coiled-coil region" evidence="2">
    <location>
        <begin position="89"/>
        <end position="116"/>
    </location>
</feature>
<feature type="domain" description="YknX-like C-terminal permuted SH3-like" evidence="5">
    <location>
        <begin position="327"/>
        <end position="394"/>
    </location>
</feature>
<dbReference type="GO" id="GO:0015562">
    <property type="term" value="F:efflux transmembrane transporter activity"/>
    <property type="evidence" value="ECO:0007669"/>
    <property type="project" value="TreeGrafter"/>
</dbReference>